<evidence type="ECO:0000313" key="1">
    <source>
        <dbReference type="Proteomes" id="UP000887580"/>
    </source>
</evidence>
<proteinExistence type="predicted"/>
<dbReference type="Proteomes" id="UP000887580">
    <property type="component" value="Unplaced"/>
</dbReference>
<reference evidence="2" key="1">
    <citation type="submission" date="2022-11" db="UniProtKB">
        <authorList>
            <consortium name="WormBaseParasite"/>
        </authorList>
    </citation>
    <scope>IDENTIFICATION</scope>
</reference>
<accession>A0AC35G2A1</accession>
<sequence>MKPARFTGAAAEAKIKAKEREKRREEKALAKAAAAPATTTPKPPPRQPFQRNSAPGQSSPNEIDETLYYLKEMIHDILMHQTASKTISLSLQELYNIDISELMRQCKIQTPIELFKHMGFTFDEYGCFKSYEAESKS</sequence>
<name>A0AC35G2A1_9BILA</name>
<dbReference type="WBParaSite" id="PS1159_v2.g23351.t1">
    <property type="protein sequence ID" value="PS1159_v2.g23351.t1"/>
    <property type="gene ID" value="PS1159_v2.g23351"/>
</dbReference>
<protein>
    <submittedName>
        <fullName evidence="2">Uncharacterized protein</fullName>
    </submittedName>
</protein>
<evidence type="ECO:0000313" key="2">
    <source>
        <dbReference type="WBParaSite" id="PS1159_v2.g23351.t1"/>
    </source>
</evidence>
<organism evidence="1 2">
    <name type="scientific">Panagrolaimus sp. PS1159</name>
    <dbReference type="NCBI Taxonomy" id="55785"/>
    <lineage>
        <taxon>Eukaryota</taxon>
        <taxon>Metazoa</taxon>
        <taxon>Ecdysozoa</taxon>
        <taxon>Nematoda</taxon>
        <taxon>Chromadorea</taxon>
        <taxon>Rhabditida</taxon>
        <taxon>Tylenchina</taxon>
        <taxon>Panagrolaimomorpha</taxon>
        <taxon>Panagrolaimoidea</taxon>
        <taxon>Panagrolaimidae</taxon>
        <taxon>Panagrolaimus</taxon>
    </lineage>
</organism>